<reference evidence="1 2" key="1">
    <citation type="submission" date="2024-06" db="EMBL/GenBank/DDBJ databases">
        <title>The Natural Products Discovery Center: Release of the First 8490 Sequenced Strains for Exploring Actinobacteria Biosynthetic Diversity.</title>
        <authorList>
            <person name="Kalkreuter E."/>
            <person name="Kautsar S.A."/>
            <person name="Yang D."/>
            <person name="Bader C.D."/>
            <person name="Teijaro C.N."/>
            <person name="Fluegel L."/>
            <person name="Davis C.M."/>
            <person name="Simpson J.R."/>
            <person name="Lauterbach L."/>
            <person name="Steele A.D."/>
            <person name="Gui C."/>
            <person name="Meng S."/>
            <person name="Li G."/>
            <person name="Viehrig K."/>
            <person name="Ye F."/>
            <person name="Su P."/>
            <person name="Kiefer A.F."/>
            <person name="Nichols A."/>
            <person name="Cepeda A.J."/>
            <person name="Yan W."/>
            <person name="Fan B."/>
            <person name="Jiang Y."/>
            <person name="Adhikari A."/>
            <person name="Zheng C.-J."/>
            <person name="Schuster L."/>
            <person name="Cowan T.M."/>
            <person name="Smanski M.J."/>
            <person name="Chevrette M.G."/>
            <person name="De Carvalho L.P.S."/>
            <person name="Shen B."/>
        </authorList>
    </citation>
    <scope>NUCLEOTIDE SEQUENCE [LARGE SCALE GENOMIC DNA]</scope>
    <source>
        <strain evidence="1 2">NPDC052347</strain>
    </source>
</reference>
<sequence length="69" mass="7726">MNPQQINAIWRGIQQYHQTPCVECHGRSTWPNAISDDHGRPLLLINCDDCGKVSASPLVQPKRVCLTDV</sequence>
<proteinExistence type="predicted"/>
<protein>
    <submittedName>
        <fullName evidence="1">Uncharacterized protein</fullName>
    </submittedName>
</protein>
<keyword evidence="2" id="KW-1185">Reference proteome</keyword>
<accession>A0ABV3JYX1</accession>
<dbReference type="EMBL" id="JBFAUK010000006">
    <property type="protein sequence ID" value="MEV5506830.1"/>
    <property type="molecule type" value="Genomic_DNA"/>
</dbReference>
<evidence type="ECO:0000313" key="1">
    <source>
        <dbReference type="EMBL" id="MEV5506830.1"/>
    </source>
</evidence>
<name>A0ABV3JYX1_STRON</name>
<comment type="caution">
    <text evidence="1">The sequence shown here is derived from an EMBL/GenBank/DDBJ whole genome shotgun (WGS) entry which is preliminary data.</text>
</comment>
<gene>
    <name evidence="1" type="ORF">AB0L16_10170</name>
</gene>
<dbReference type="Proteomes" id="UP001552594">
    <property type="component" value="Unassembled WGS sequence"/>
</dbReference>
<organism evidence="1 2">
    <name type="scientific">Streptomyces orinoci</name>
    <name type="common">Streptoverticillium orinoci</name>
    <dbReference type="NCBI Taxonomy" id="67339"/>
    <lineage>
        <taxon>Bacteria</taxon>
        <taxon>Bacillati</taxon>
        <taxon>Actinomycetota</taxon>
        <taxon>Actinomycetes</taxon>
        <taxon>Kitasatosporales</taxon>
        <taxon>Streptomycetaceae</taxon>
        <taxon>Streptomyces</taxon>
    </lineage>
</organism>
<dbReference type="RefSeq" id="WP_153068678.1">
    <property type="nucleotide sequence ID" value="NZ_JBFAUK010000006.1"/>
</dbReference>
<evidence type="ECO:0000313" key="2">
    <source>
        <dbReference type="Proteomes" id="UP001552594"/>
    </source>
</evidence>